<dbReference type="SUPFAM" id="SSF50129">
    <property type="entry name" value="GroES-like"/>
    <property type="match status" value="1"/>
</dbReference>
<sequence>MRAVVIDAVRAQPEVREVPDPVAPDGGVVVRVGATGLCRSDWHAWAGHDDIAWPHVPGHELAGEVVAVGAGVRRWAAGDRVTVPFVCGCGRCAWCAAGDAQVCPDQQQPGFTHWGSFAELVPLHAADTNLVALPDTVDDTTAASLGCRFATAYRGLVARAQVREGEWVVVVGAGGVGLSAVMVARALGAQVIAVDRHQGALDVASSLGAEHVLLADGGDDLPEALVETLADLTAGGAHVAVDAVGSEQTAATAIHSLRRRGRHVQVGLLPAVDGHPRMPMGRVIAWELDLLGSHGMAAADYPGMLDLVVAGTLAPRRLVERTIGLAEAAELLPVFDTVPVAGITVIDPTR</sequence>
<gene>
    <name evidence="5" type="ORF">UFOPK2761_01878</name>
</gene>
<dbReference type="GO" id="GO:0008270">
    <property type="term" value="F:zinc ion binding"/>
    <property type="evidence" value="ECO:0007669"/>
    <property type="project" value="InterPro"/>
</dbReference>
<keyword evidence="2" id="KW-0862">Zinc</keyword>
<evidence type="ECO:0000256" key="1">
    <source>
        <dbReference type="ARBA" id="ARBA00022723"/>
    </source>
</evidence>
<dbReference type="Pfam" id="PF00107">
    <property type="entry name" value="ADH_zinc_N"/>
    <property type="match status" value="1"/>
</dbReference>
<dbReference type="InterPro" id="IPR020843">
    <property type="entry name" value="ER"/>
</dbReference>
<organism evidence="5">
    <name type="scientific">freshwater metagenome</name>
    <dbReference type="NCBI Taxonomy" id="449393"/>
    <lineage>
        <taxon>unclassified sequences</taxon>
        <taxon>metagenomes</taxon>
        <taxon>ecological metagenomes</taxon>
    </lineage>
</organism>
<dbReference type="InterPro" id="IPR013149">
    <property type="entry name" value="ADH-like_C"/>
</dbReference>
<dbReference type="EMBL" id="CAEZYQ010000013">
    <property type="protein sequence ID" value="CAB4749392.1"/>
    <property type="molecule type" value="Genomic_DNA"/>
</dbReference>
<keyword evidence="1" id="KW-0479">Metal-binding</keyword>
<dbReference type="Gene3D" id="3.40.50.720">
    <property type="entry name" value="NAD(P)-binding Rossmann-like Domain"/>
    <property type="match status" value="1"/>
</dbReference>
<dbReference type="Pfam" id="PF08240">
    <property type="entry name" value="ADH_N"/>
    <property type="match status" value="1"/>
</dbReference>
<protein>
    <submittedName>
        <fullName evidence="5">Unannotated protein</fullName>
    </submittedName>
</protein>
<dbReference type="Gene3D" id="3.90.180.10">
    <property type="entry name" value="Medium-chain alcohol dehydrogenases, catalytic domain"/>
    <property type="match status" value="1"/>
</dbReference>
<dbReference type="InterPro" id="IPR050129">
    <property type="entry name" value="Zn_alcohol_dh"/>
</dbReference>
<evidence type="ECO:0000256" key="2">
    <source>
        <dbReference type="ARBA" id="ARBA00022833"/>
    </source>
</evidence>
<reference evidence="5" key="1">
    <citation type="submission" date="2020-05" db="EMBL/GenBank/DDBJ databases">
        <authorList>
            <person name="Chiriac C."/>
            <person name="Salcher M."/>
            <person name="Ghai R."/>
            <person name="Kavagutti S V."/>
        </authorList>
    </citation>
    <scope>NUCLEOTIDE SEQUENCE</scope>
</reference>
<proteinExistence type="predicted"/>
<dbReference type="InterPro" id="IPR036291">
    <property type="entry name" value="NAD(P)-bd_dom_sf"/>
</dbReference>
<dbReference type="PANTHER" id="PTHR43401:SF5">
    <property type="entry name" value="ALCOHOL DEHYDROGENASE-RELATED"/>
    <property type="match status" value="1"/>
</dbReference>
<dbReference type="SMART" id="SM00829">
    <property type="entry name" value="PKS_ER"/>
    <property type="match status" value="1"/>
</dbReference>
<dbReference type="SUPFAM" id="SSF51735">
    <property type="entry name" value="NAD(P)-binding Rossmann-fold domains"/>
    <property type="match status" value="1"/>
</dbReference>
<name>A0A6J6TPJ7_9ZZZZ</name>
<dbReference type="PROSITE" id="PS00059">
    <property type="entry name" value="ADH_ZINC"/>
    <property type="match status" value="1"/>
</dbReference>
<evidence type="ECO:0000259" key="4">
    <source>
        <dbReference type="SMART" id="SM00829"/>
    </source>
</evidence>
<accession>A0A6J6TPJ7</accession>
<evidence type="ECO:0000313" key="5">
    <source>
        <dbReference type="EMBL" id="CAB4749392.1"/>
    </source>
</evidence>
<keyword evidence="3" id="KW-0560">Oxidoreductase</keyword>
<dbReference type="PANTHER" id="PTHR43401">
    <property type="entry name" value="L-THREONINE 3-DEHYDROGENASE"/>
    <property type="match status" value="1"/>
</dbReference>
<dbReference type="InterPro" id="IPR002328">
    <property type="entry name" value="ADH_Zn_CS"/>
</dbReference>
<dbReference type="GO" id="GO:0016491">
    <property type="term" value="F:oxidoreductase activity"/>
    <property type="evidence" value="ECO:0007669"/>
    <property type="project" value="UniProtKB-KW"/>
</dbReference>
<evidence type="ECO:0000256" key="3">
    <source>
        <dbReference type="ARBA" id="ARBA00023002"/>
    </source>
</evidence>
<dbReference type="InterPro" id="IPR013154">
    <property type="entry name" value="ADH-like_N"/>
</dbReference>
<feature type="domain" description="Enoyl reductase (ER)" evidence="4">
    <location>
        <begin position="4"/>
        <end position="346"/>
    </location>
</feature>
<dbReference type="AlphaFoldDB" id="A0A6J6TPJ7"/>
<dbReference type="InterPro" id="IPR011032">
    <property type="entry name" value="GroES-like_sf"/>
</dbReference>